<gene>
    <name evidence="8" type="ORF">L203_101428</name>
</gene>
<reference evidence="8" key="1">
    <citation type="submission" date="2016-06" db="EMBL/GenBank/DDBJ databases">
        <authorList>
            <person name="Cuomo C."/>
            <person name="Litvintseva A."/>
            <person name="Heitman J."/>
            <person name="Chen Y."/>
            <person name="Sun S."/>
            <person name="Springer D."/>
            <person name="Dromer F."/>
            <person name="Young S."/>
            <person name="Zeng Q."/>
            <person name="Chapman S."/>
            <person name="Gujja S."/>
            <person name="Saif S."/>
            <person name="Birren B."/>
        </authorList>
    </citation>
    <scope>NUCLEOTIDE SEQUENCE</scope>
    <source>
        <strain evidence="8">CBS 7841</strain>
    </source>
</reference>
<organism evidence="8 9">
    <name type="scientific">Cryptococcus depauperatus CBS 7841</name>
    <dbReference type="NCBI Taxonomy" id="1295531"/>
    <lineage>
        <taxon>Eukaryota</taxon>
        <taxon>Fungi</taxon>
        <taxon>Dikarya</taxon>
        <taxon>Basidiomycota</taxon>
        <taxon>Agaricomycotina</taxon>
        <taxon>Tremellomycetes</taxon>
        <taxon>Tremellales</taxon>
        <taxon>Cryptococcaceae</taxon>
        <taxon>Cryptococcus</taxon>
    </lineage>
</organism>
<dbReference type="InterPro" id="IPR033124">
    <property type="entry name" value="Ser_caboxypep_his_AS"/>
</dbReference>
<evidence type="ECO:0000313" key="8">
    <source>
        <dbReference type="EMBL" id="WVN86266.1"/>
    </source>
</evidence>
<evidence type="ECO:0000256" key="1">
    <source>
        <dbReference type="ARBA" id="ARBA00009431"/>
    </source>
</evidence>
<dbReference type="RefSeq" id="XP_066066966.1">
    <property type="nucleotide sequence ID" value="XM_066210869.1"/>
</dbReference>
<keyword evidence="6" id="KW-0325">Glycoprotein</keyword>
<feature type="chain" id="PRO_5042620745" description="Carboxypeptidase" evidence="7">
    <location>
        <begin position="20"/>
        <end position="539"/>
    </location>
</feature>
<evidence type="ECO:0000256" key="3">
    <source>
        <dbReference type="ARBA" id="ARBA00022670"/>
    </source>
</evidence>
<name>A0A1E3ITM0_9TREE</name>
<reference evidence="8" key="2">
    <citation type="journal article" date="2022" name="Elife">
        <title>Obligate sexual reproduction of a homothallic fungus closely related to the Cryptococcus pathogenic species complex.</title>
        <authorList>
            <person name="Passer A.R."/>
            <person name="Clancey S.A."/>
            <person name="Shea T."/>
            <person name="David-Palma M."/>
            <person name="Averette A.F."/>
            <person name="Boekhout T."/>
            <person name="Porcel B.M."/>
            <person name="Nowrousian M."/>
            <person name="Cuomo C.A."/>
            <person name="Sun S."/>
            <person name="Heitman J."/>
            <person name="Coelho M.A."/>
        </authorList>
    </citation>
    <scope>NUCLEOTIDE SEQUENCE</scope>
    <source>
        <strain evidence="8">CBS 7841</strain>
    </source>
</reference>
<dbReference type="EC" id="3.4.16.-" evidence="7"/>
<dbReference type="KEGG" id="cdep:91085641"/>
<dbReference type="InterPro" id="IPR029058">
    <property type="entry name" value="AB_hydrolase_fold"/>
</dbReference>
<proteinExistence type="inferred from homology"/>
<dbReference type="InterPro" id="IPR018202">
    <property type="entry name" value="Ser_caboxypep_ser_AS"/>
</dbReference>
<evidence type="ECO:0000256" key="4">
    <source>
        <dbReference type="ARBA" id="ARBA00022729"/>
    </source>
</evidence>
<dbReference type="SUPFAM" id="SSF53474">
    <property type="entry name" value="alpha/beta-Hydrolases"/>
    <property type="match status" value="1"/>
</dbReference>
<dbReference type="AlphaFoldDB" id="A0A1E3ITM0"/>
<keyword evidence="2 7" id="KW-0121">Carboxypeptidase</keyword>
<feature type="signal peptide" evidence="7">
    <location>
        <begin position="1"/>
        <end position="19"/>
    </location>
</feature>
<evidence type="ECO:0000256" key="6">
    <source>
        <dbReference type="ARBA" id="ARBA00023180"/>
    </source>
</evidence>
<dbReference type="Proteomes" id="UP000094043">
    <property type="component" value="Chromosome 2"/>
</dbReference>
<dbReference type="GeneID" id="91085641"/>
<comment type="similarity">
    <text evidence="1 7">Belongs to the peptidase S10 family.</text>
</comment>
<reference evidence="8" key="3">
    <citation type="submission" date="2024-01" db="EMBL/GenBank/DDBJ databases">
        <authorList>
            <person name="Coelho M.A."/>
            <person name="David-Palma M."/>
            <person name="Shea T."/>
            <person name="Sun S."/>
            <person name="Cuomo C.A."/>
            <person name="Heitman J."/>
        </authorList>
    </citation>
    <scope>NUCLEOTIDE SEQUENCE</scope>
    <source>
        <strain evidence="8">CBS 7841</strain>
    </source>
</reference>
<dbReference type="VEuPathDB" id="FungiDB:L203_01212"/>
<sequence length="539" mass="61100">MWSVWVVYIALFILVTVDARRDLGGLRGQKPAALKAKKEAQRQAMAREVLEESRGMTERSNEKRFYNNKTSEFFVESLPDVHFDLGEVYSGLIPIDYSNKSEGLFFVFQPKLGEATDDLTIWLNGGPGCSSLIGFFQENGRWTWQPGTFEPIENPYSWVNLTNMLWVEQPVGTGFSIGTPNATSQEETAQDFIKWFKNFEDTFGIQNYKIYISGESYAGRYVPYISAAMLDQEDKRYYNLSGALVYDPCIGEFDYVQEEISIYPFVEANNNLFNFNASVMSELKGLHESCGYAEYIDKYLKFPATENQPPLYFNSSDPQNMTCDVFNTVNELALRINPCFDVYEINLMCPLAWDVLGFPTALNYAPGPVYFDREDVKKAIHAPENVHWSVCAKEPVFVGGNEGPQGEGDTSLDPIQKVLPQVIEATNRVLVGNGDYDMIIITNGTLLSIQNMTWNGQLGFQSTPTEEIYIDIPDTQWSPIFDANGLQGLPGVQGTMGVQHYERGLMWAETFQAGHMQPQFQPRVAYRHLQWLLGHVDRL</sequence>
<dbReference type="PROSITE" id="PS00560">
    <property type="entry name" value="CARBOXYPEPT_SER_HIS"/>
    <property type="match status" value="1"/>
</dbReference>
<dbReference type="Gene3D" id="3.40.50.1820">
    <property type="entry name" value="alpha/beta hydrolase"/>
    <property type="match status" value="1"/>
</dbReference>
<dbReference type="FunFam" id="3.40.50.1820:FF:000118">
    <property type="entry name" value="Carboxypeptidase"/>
    <property type="match status" value="1"/>
</dbReference>
<dbReference type="PROSITE" id="PS00131">
    <property type="entry name" value="CARBOXYPEPT_SER_SER"/>
    <property type="match status" value="1"/>
</dbReference>
<dbReference type="GO" id="GO:0006508">
    <property type="term" value="P:proteolysis"/>
    <property type="evidence" value="ECO:0007669"/>
    <property type="project" value="UniProtKB-KW"/>
</dbReference>
<dbReference type="EMBL" id="CP143785">
    <property type="protein sequence ID" value="WVN86266.1"/>
    <property type="molecule type" value="Genomic_DNA"/>
</dbReference>
<dbReference type="PANTHER" id="PTHR11802">
    <property type="entry name" value="SERINE PROTEASE FAMILY S10 SERINE CARBOXYPEPTIDASE"/>
    <property type="match status" value="1"/>
</dbReference>
<dbReference type="Pfam" id="PF00450">
    <property type="entry name" value="Peptidase_S10"/>
    <property type="match status" value="1"/>
</dbReference>
<keyword evidence="5 7" id="KW-0378">Hydrolase</keyword>
<dbReference type="PRINTS" id="PR00724">
    <property type="entry name" value="CRBOXYPTASEC"/>
</dbReference>
<keyword evidence="4 7" id="KW-0732">Signal</keyword>
<evidence type="ECO:0000256" key="2">
    <source>
        <dbReference type="ARBA" id="ARBA00022645"/>
    </source>
</evidence>
<dbReference type="InterPro" id="IPR001563">
    <property type="entry name" value="Peptidase_S10"/>
</dbReference>
<keyword evidence="9" id="KW-1185">Reference proteome</keyword>
<evidence type="ECO:0000313" key="9">
    <source>
        <dbReference type="Proteomes" id="UP000094043"/>
    </source>
</evidence>
<evidence type="ECO:0000256" key="5">
    <source>
        <dbReference type="ARBA" id="ARBA00022801"/>
    </source>
</evidence>
<evidence type="ECO:0000256" key="7">
    <source>
        <dbReference type="RuleBase" id="RU361156"/>
    </source>
</evidence>
<accession>A0A1E3ITM0</accession>
<keyword evidence="3 7" id="KW-0645">Protease</keyword>
<dbReference type="PANTHER" id="PTHR11802:SF479">
    <property type="entry name" value="CARBOXYPEPTIDASE"/>
    <property type="match status" value="1"/>
</dbReference>
<dbReference type="GO" id="GO:0004185">
    <property type="term" value="F:serine-type carboxypeptidase activity"/>
    <property type="evidence" value="ECO:0007669"/>
    <property type="project" value="UniProtKB-UniRule"/>
</dbReference>
<protein>
    <recommendedName>
        <fullName evidence="7">Carboxypeptidase</fullName>
        <ecNumber evidence="7">3.4.16.-</ecNumber>
    </recommendedName>
</protein>
<dbReference type="OrthoDB" id="443318at2759"/>